<dbReference type="KEGG" id="maur:BOH66_08510"/>
<proteinExistence type="predicted"/>
<reference evidence="1 2" key="1">
    <citation type="submission" date="2016-12" db="EMBL/GenBank/DDBJ databases">
        <title>Complete genome sequence of Microbacterium aurum KACC 15219.</title>
        <authorList>
            <person name="Jung Y."/>
            <person name="Shin J.-H."/>
            <person name="Lee Y.-J."/>
            <person name="Yi H."/>
            <person name="Bahn Y.-S."/>
            <person name="Kim J.F."/>
            <person name="Lee D.-W."/>
        </authorList>
    </citation>
    <scope>NUCLEOTIDE SEQUENCE [LARGE SCALE GENOMIC DNA]</scope>
    <source>
        <strain evidence="1 2">KACC 15219</strain>
    </source>
</reference>
<gene>
    <name evidence="1" type="ORF">BOH66_08510</name>
</gene>
<evidence type="ECO:0000313" key="1">
    <source>
        <dbReference type="EMBL" id="APZ34279.1"/>
    </source>
</evidence>
<dbReference type="AlphaFoldDB" id="A0A1P8U824"/>
<name>A0A1P8U824_9MICO</name>
<evidence type="ECO:0000313" key="2">
    <source>
        <dbReference type="Proteomes" id="UP000187185"/>
    </source>
</evidence>
<protein>
    <recommendedName>
        <fullName evidence="3">PD-(D/E)XK nuclease superfamily protein</fullName>
    </recommendedName>
</protein>
<sequence>MSEDFKATAARIEANPLGRLMYGQRELFHSNLIGWYFDQLPEAADATFRPLAAPGEDSRRFVERERGHMDLVFHWSDLAPLVIENKVFSLPHREQLEEYEAAASKWPHPPALVLLSVSEPNFDLGEWRYLSYAEFADRIRDALPASASYEVETMRRYAALVSDLHQLVSAVDVQSDEERVWLPDSLLSAISSSQMRAALRKARAQRVARVLNDILPGLEQPAAGGMSNATPLVESFEYVFTRGMHLHLGWQLQGDQFRRAAVYHDQSISGRSQESRRLREDVSREHPEFYSFPAQLPRALAGRKEFNHFAPSFVYKYVKTPGLTIAELKAAAAEVHAEIERFRAEGVTEARPDDAVRKAP</sequence>
<organism evidence="1 2">
    <name type="scientific">Microbacterium aurum</name>
    <dbReference type="NCBI Taxonomy" id="36805"/>
    <lineage>
        <taxon>Bacteria</taxon>
        <taxon>Bacillati</taxon>
        <taxon>Actinomycetota</taxon>
        <taxon>Actinomycetes</taxon>
        <taxon>Micrococcales</taxon>
        <taxon>Microbacteriaceae</taxon>
        <taxon>Microbacterium</taxon>
    </lineage>
</organism>
<keyword evidence="2" id="KW-1185">Reference proteome</keyword>
<accession>A0A1P8U824</accession>
<evidence type="ECO:0008006" key="3">
    <source>
        <dbReference type="Google" id="ProtNLM"/>
    </source>
</evidence>
<dbReference type="Proteomes" id="UP000187185">
    <property type="component" value="Chromosome"/>
</dbReference>
<dbReference type="EMBL" id="CP018762">
    <property type="protein sequence ID" value="APZ34279.1"/>
    <property type="molecule type" value="Genomic_DNA"/>
</dbReference>
<dbReference type="STRING" id="36805.BOH66_08510"/>
<dbReference type="RefSeq" id="WP_076690594.1">
    <property type="nucleotide sequence ID" value="NZ_CP018762.1"/>
</dbReference>
<dbReference type="OrthoDB" id="4037078at2"/>